<dbReference type="EMBL" id="CP022530">
    <property type="protein sequence ID" value="ASP38455.1"/>
    <property type="molecule type" value="Genomic_DNA"/>
</dbReference>
<organism evidence="2 3">
    <name type="scientific">Bacterioplanes sanyensis</name>
    <dbReference type="NCBI Taxonomy" id="1249553"/>
    <lineage>
        <taxon>Bacteria</taxon>
        <taxon>Pseudomonadati</taxon>
        <taxon>Pseudomonadota</taxon>
        <taxon>Gammaproteobacteria</taxon>
        <taxon>Oceanospirillales</taxon>
        <taxon>Oceanospirillaceae</taxon>
        <taxon>Bacterioplanes</taxon>
    </lineage>
</organism>
<accession>A0A222FHC3</accession>
<evidence type="ECO:0000313" key="2">
    <source>
        <dbReference type="EMBL" id="ASP38455.1"/>
    </source>
</evidence>
<proteinExistence type="predicted"/>
<dbReference type="Proteomes" id="UP000202440">
    <property type="component" value="Chromosome"/>
</dbReference>
<keyword evidence="3" id="KW-1185">Reference proteome</keyword>
<evidence type="ECO:0000313" key="3">
    <source>
        <dbReference type="Proteomes" id="UP000202440"/>
    </source>
</evidence>
<feature type="domain" description="Insertion element IS402-like" evidence="1">
    <location>
        <begin position="15"/>
        <end position="54"/>
    </location>
</feature>
<reference evidence="2 3" key="1">
    <citation type="submission" date="2017-07" db="EMBL/GenBank/DDBJ databases">
        <title>Annotated genome sequence of Bacterioplanes sanyensis isolated from Red Sea.</title>
        <authorList>
            <person name="Rehman Z.U."/>
        </authorList>
    </citation>
    <scope>NUCLEOTIDE SEQUENCE [LARGE SCALE GENOMIC DNA]</scope>
    <source>
        <strain evidence="2 3">NV9</strain>
    </source>
</reference>
<dbReference type="Pfam" id="PF13340">
    <property type="entry name" value="DUF4096"/>
    <property type="match status" value="1"/>
</dbReference>
<gene>
    <name evidence="2" type="ORF">CHH28_07115</name>
</gene>
<dbReference type="KEGG" id="bsan:CHH28_07115"/>
<dbReference type="AlphaFoldDB" id="A0A222FHC3"/>
<sequence length="54" mass="6292">MGTYVYPACLVAKEGAKHINNRVCFEGILWVLRSGARWRDPEHYPSPSTCWRRL</sequence>
<evidence type="ECO:0000259" key="1">
    <source>
        <dbReference type="Pfam" id="PF13340"/>
    </source>
</evidence>
<dbReference type="InterPro" id="IPR025161">
    <property type="entry name" value="IS402-like_dom"/>
</dbReference>
<protein>
    <recommendedName>
        <fullName evidence="1">Insertion element IS402-like domain-containing protein</fullName>
    </recommendedName>
</protein>
<name>A0A222FHC3_9GAMM</name>